<keyword evidence="6 10" id="KW-0472">Membrane</keyword>
<dbReference type="PANTHER" id="PTHR38035">
    <property type="entry name" value="UPF0070 PROTEIN YFGM"/>
    <property type="match status" value="1"/>
</dbReference>
<evidence type="ECO:0000256" key="8">
    <source>
        <dbReference type="SAM" id="Coils"/>
    </source>
</evidence>
<dbReference type="eggNOG" id="COG2976">
    <property type="taxonomic scope" value="Bacteria"/>
</dbReference>
<name>I3CKX3_9GAMM</name>
<feature type="coiled-coil region" evidence="8">
    <location>
        <begin position="161"/>
        <end position="188"/>
    </location>
</feature>
<evidence type="ECO:0000256" key="1">
    <source>
        <dbReference type="ARBA" id="ARBA00004167"/>
    </source>
</evidence>
<dbReference type="GO" id="GO:0044877">
    <property type="term" value="F:protein-containing complex binding"/>
    <property type="evidence" value="ECO:0007669"/>
    <property type="project" value="InterPro"/>
</dbReference>
<keyword evidence="4 10" id="KW-0812">Transmembrane</keyword>
<dbReference type="AlphaFoldDB" id="I3CKX3"/>
<evidence type="ECO:0000256" key="4">
    <source>
        <dbReference type="ARBA" id="ARBA00022692"/>
    </source>
</evidence>
<evidence type="ECO:0000256" key="3">
    <source>
        <dbReference type="ARBA" id="ARBA00022475"/>
    </source>
</evidence>
<keyword evidence="3" id="KW-1003">Cell membrane</keyword>
<evidence type="ECO:0000256" key="2">
    <source>
        <dbReference type="ARBA" id="ARBA00004236"/>
    </source>
</evidence>
<sequence length="349" mass="37984">MEYQTENEQVEAIKQWFKENGSSILIGVAIGFGLLFGWRAWESYVAQTAEMSSMTYEQLVEAVEKKQLDSSRETLTRLQKEHGDSLYAVLGAFQLAAEEVEANNFATAHEQLAWVLNQPAFPAFVHIARLRNAKLYLAENNIAEAKKLIDGVKVGEFAPAYAELRGDIASLEGQLEAAKTAYTQALESKELSSNVRQYIQIKLDNLGLSSAQVVAAAIPTLPEPPKPEPVQSDLGNPSTQKATVIDAVAHPNTATSQETTITIPAVQTSTTETTITPITREEVKLPAKIVAQPPATTHDLSNPNTSTAQKRPTTPISNDNIYSTTIGDNEDDTPVTTQPEPAPTTPKQE</sequence>
<accession>I3CKX3</accession>
<evidence type="ECO:0000256" key="6">
    <source>
        <dbReference type="ARBA" id="ARBA00023136"/>
    </source>
</evidence>
<dbReference type="Proteomes" id="UP000005744">
    <property type="component" value="Unassembled WGS sequence"/>
</dbReference>
<reference evidence="12 13" key="1">
    <citation type="submission" date="2011-11" db="EMBL/GenBank/DDBJ databases">
        <title>Improved High-Quality Draft sequence of Beggiatoa alba B18lD.</title>
        <authorList>
            <consortium name="US DOE Joint Genome Institute"/>
            <person name="Lucas S."/>
            <person name="Han J."/>
            <person name="Lapidus A."/>
            <person name="Cheng J.-F."/>
            <person name="Goodwin L."/>
            <person name="Pitluck S."/>
            <person name="Peters L."/>
            <person name="Mikhailova N."/>
            <person name="Held B."/>
            <person name="Detter J.C."/>
            <person name="Han C."/>
            <person name="Tapia R."/>
            <person name="Land M."/>
            <person name="Hauser L."/>
            <person name="Kyrpides N."/>
            <person name="Ivanova N."/>
            <person name="Pagani I."/>
            <person name="Samuel K."/>
            <person name="Teske A."/>
            <person name="Mueller J."/>
            <person name="Woyke T."/>
        </authorList>
    </citation>
    <scope>NUCLEOTIDE SEQUENCE [LARGE SCALE GENOMIC DNA]</scope>
    <source>
        <strain evidence="12 13">B18LD</strain>
    </source>
</reference>
<dbReference type="Pfam" id="PF09976">
    <property type="entry name" value="TPR_21"/>
    <property type="match status" value="1"/>
</dbReference>
<feature type="transmembrane region" description="Helical" evidence="10">
    <location>
        <begin position="21"/>
        <end position="41"/>
    </location>
</feature>
<dbReference type="GO" id="GO:0005886">
    <property type="term" value="C:plasma membrane"/>
    <property type="evidence" value="ECO:0007669"/>
    <property type="project" value="UniProtKB-SubCell"/>
</dbReference>
<evidence type="ECO:0000256" key="7">
    <source>
        <dbReference type="ARBA" id="ARBA00023186"/>
    </source>
</evidence>
<evidence type="ECO:0000313" key="13">
    <source>
        <dbReference type="Proteomes" id="UP000005744"/>
    </source>
</evidence>
<dbReference type="HOGENOM" id="CLU_793796_0_0_6"/>
<evidence type="ECO:0000256" key="9">
    <source>
        <dbReference type="SAM" id="MobiDB-lite"/>
    </source>
</evidence>
<evidence type="ECO:0000313" key="12">
    <source>
        <dbReference type="EMBL" id="EIJ44266.1"/>
    </source>
</evidence>
<feature type="compositionally biased region" description="Polar residues" evidence="9">
    <location>
        <begin position="294"/>
        <end position="327"/>
    </location>
</feature>
<dbReference type="RefSeq" id="WP_002692177.1">
    <property type="nucleotide sequence ID" value="NZ_JH600070.1"/>
</dbReference>
<dbReference type="EMBL" id="JH600070">
    <property type="protein sequence ID" value="EIJ44266.1"/>
    <property type="molecule type" value="Genomic_DNA"/>
</dbReference>
<protein>
    <recommendedName>
        <fullName evidence="11">Ancillary SecYEG translocon subunit/Cell division coordinator CpoB TPR domain-containing protein</fullName>
    </recommendedName>
</protein>
<proteinExistence type="predicted"/>
<feature type="region of interest" description="Disordered" evidence="9">
    <location>
        <begin position="292"/>
        <end position="349"/>
    </location>
</feature>
<comment type="subcellular location">
    <subcellularLocation>
        <location evidence="2">Cell membrane</location>
    </subcellularLocation>
    <subcellularLocation>
        <location evidence="1">Membrane</location>
        <topology evidence="1">Single-pass membrane protein</topology>
    </subcellularLocation>
</comment>
<keyword evidence="8" id="KW-0175">Coiled coil</keyword>
<dbReference type="PANTHER" id="PTHR38035:SF1">
    <property type="entry name" value="ANCILLARY SECYEG TRANSLOCON SUBUNIT"/>
    <property type="match status" value="1"/>
</dbReference>
<gene>
    <name evidence="12" type="ORF">BegalDRAFT_3452</name>
</gene>
<keyword evidence="7" id="KW-0143">Chaperone</keyword>
<dbReference type="InterPro" id="IPR018704">
    <property type="entry name" value="SecYEG/CpoB_TPR"/>
</dbReference>
<evidence type="ECO:0000256" key="5">
    <source>
        <dbReference type="ARBA" id="ARBA00022989"/>
    </source>
</evidence>
<keyword evidence="13" id="KW-1185">Reference proteome</keyword>
<feature type="compositionally biased region" description="Pro residues" evidence="9">
    <location>
        <begin position="340"/>
        <end position="349"/>
    </location>
</feature>
<evidence type="ECO:0000256" key="10">
    <source>
        <dbReference type="SAM" id="Phobius"/>
    </source>
</evidence>
<dbReference type="STRING" id="395493.BegalDRAFT_3452"/>
<keyword evidence="5 10" id="KW-1133">Transmembrane helix</keyword>
<dbReference type="InterPro" id="IPR026039">
    <property type="entry name" value="YfgM"/>
</dbReference>
<evidence type="ECO:0000259" key="11">
    <source>
        <dbReference type="Pfam" id="PF09976"/>
    </source>
</evidence>
<feature type="domain" description="Ancillary SecYEG translocon subunit/Cell division coordinator CpoB TPR" evidence="11">
    <location>
        <begin position="14"/>
        <end position="207"/>
    </location>
</feature>
<dbReference type="OrthoDB" id="9789675at2"/>
<organism evidence="12 13">
    <name type="scientific">Beggiatoa alba B18LD</name>
    <dbReference type="NCBI Taxonomy" id="395493"/>
    <lineage>
        <taxon>Bacteria</taxon>
        <taxon>Pseudomonadati</taxon>
        <taxon>Pseudomonadota</taxon>
        <taxon>Gammaproteobacteria</taxon>
        <taxon>Thiotrichales</taxon>
        <taxon>Thiotrichaceae</taxon>
        <taxon>Beggiatoa</taxon>
    </lineage>
</organism>